<feature type="region of interest" description="Disordered" evidence="1">
    <location>
        <begin position="412"/>
        <end position="507"/>
    </location>
</feature>
<accession>A0A3S5ASB9</accession>
<feature type="compositionally biased region" description="Low complexity" evidence="1">
    <location>
        <begin position="455"/>
        <end position="465"/>
    </location>
</feature>
<evidence type="ECO:0000313" key="3">
    <source>
        <dbReference type="EMBL" id="VEL36566.1"/>
    </source>
</evidence>
<sequence>MAVYAYGIGLFRQAVTNYTNLLVTGELTPTGHSVGRDAGLDTDSADGSSSLGRFPQQCSPDSGHQSGRTPVLDVGLRTAEHAGLNLSPAVLAVTTKYWHPPQTTTMPSSRQLRKTSQCRTGTPLPNGAESLVGTGHSDRDSWAQRPLGPGRRRGRIDSPDLLGVSILETGVLDRQPEAGNLMGASCMNRLPIAARPRAQSCLWPGLVSTVCFLVLFASRACLMAPVVQCYWTWGLRLAVCSTVVSLLHLVAWLALWLGLSVKTAWRFRLVHLVDQLASPSPSPSGLAVAVAAAAAASHLAAAPAPTSAPAPASAAEAMGEAGGRDAVAVAVALAQWESLLRQTGSPLLLAGLNGLLAGNPAAARLLLPLLYQHPTAAGAGLRQSASLHGFGAPSGAGDSVYGCFTEILPPQTPAGLGHQQLGRLGPPTVSDDSDACASPPHEQTPTPTPTPTPTLTPATGGQSKSAHQHQHHNHLHHHSRHHSHQLHQQQQQQQQQQQAHELAGSGGGLTTAQLTSYVHLQSALAAAAVAAAGGLGELGSPPGPVNFRSAPSDVGSYETAPINVALSTSPHLDLGPSNGGQLADGQSSDAGLSCAPAPGKPASAGLLPTDPAYATLSSLSGHRGHHNNHSSHGNHIHAADGFFEVAAPRQMLTASFSSGSAAGLGASPTGLVSFGNGSSQFGRRLNASRVTFREARGLTLPSGPPEMSTEFLGAASSPAHVGSAGNGLAANDTANGSSDSGLCTNITNGSAGSSSRGGDVTRLFYEDHRSVYSREMGLNQVGQIDGLSTGPAGQTTVGCLDDLETTTGPSRFYENQHSLLDHSDLEPEANWPGRSRLLDVATDLTSREPNGRPVCRDLASSRTGSAQHQRAQKTLVCPVRQSRADAAAEHLCSQV</sequence>
<feature type="region of interest" description="Disordered" evidence="1">
    <location>
        <begin position="568"/>
        <end position="608"/>
    </location>
</feature>
<feature type="transmembrane region" description="Helical" evidence="2">
    <location>
        <begin position="202"/>
        <end position="222"/>
    </location>
</feature>
<keyword evidence="2" id="KW-0812">Transmembrane</keyword>
<reference evidence="3" key="1">
    <citation type="submission" date="2018-11" db="EMBL/GenBank/DDBJ databases">
        <authorList>
            <consortium name="Pathogen Informatics"/>
        </authorList>
    </citation>
    <scope>NUCLEOTIDE SEQUENCE</scope>
</reference>
<gene>
    <name evidence="3" type="ORF">PXEA_LOCUS30006</name>
</gene>
<keyword evidence="4" id="KW-1185">Reference proteome</keyword>
<name>A0A3S5ASB9_9PLAT</name>
<protein>
    <submittedName>
        <fullName evidence="3">Uncharacterized protein</fullName>
    </submittedName>
</protein>
<dbReference type="OrthoDB" id="10033661at2759"/>
<feature type="compositionally biased region" description="Low complexity" evidence="1">
    <location>
        <begin position="486"/>
        <end position="500"/>
    </location>
</feature>
<organism evidence="3 4">
    <name type="scientific">Protopolystoma xenopodis</name>
    <dbReference type="NCBI Taxonomy" id="117903"/>
    <lineage>
        <taxon>Eukaryota</taxon>
        <taxon>Metazoa</taxon>
        <taxon>Spiralia</taxon>
        <taxon>Lophotrochozoa</taxon>
        <taxon>Platyhelminthes</taxon>
        <taxon>Monogenea</taxon>
        <taxon>Polyopisthocotylea</taxon>
        <taxon>Polystomatidea</taxon>
        <taxon>Polystomatidae</taxon>
        <taxon>Protopolystoma</taxon>
    </lineage>
</organism>
<dbReference type="AlphaFoldDB" id="A0A3S5ASB9"/>
<keyword evidence="2" id="KW-0472">Membrane</keyword>
<comment type="caution">
    <text evidence="3">The sequence shown here is derived from an EMBL/GenBank/DDBJ whole genome shotgun (WGS) entry which is preliminary data.</text>
</comment>
<evidence type="ECO:0000313" key="4">
    <source>
        <dbReference type="Proteomes" id="UP000784294"/>
    </source>
</evidence>
<feature type="region of interest" description="Disordered" evidence="1">
    <location>
        <begin position="101"/>
        <end position="154"/>
    </location>
</feature>
<feature type="region of interest" description="Disordered" evidence="1">
    <location>
        <begin position="29"/>
        <end position="70"/>
    </location>
</feature>
<dbReference type="Proteomes" id="UP000784294">
    <property type="component" value="Unassembled WGS sequence"/>
</dbReference>
<feature type="compositionally biased region" description="Polar residues" evidence="1">
    <location>
        <begin position="101"/>
        <end position="120"/>
    </location>
</feature>
<proteinExistence type="predicted"/>
<feature type="transmembrane region" description="Helical" evidence="2">
    <location>
        <begin position="234"/>
        <end position="259"/>
    </location>
</feature>
<dbReference type="EMBL" id="CAAALY010252596">
    <property type="protein sequence ID" value="VEL36566.1"/>
    <property type="molecule type" value="Genomic_DNA"/>
</dbReference>
<feature type="compositionally biased region" description="Polar residues" evidence="1">
    <location>
        <begin position="45"/>
        <end position="68"/>
    </location>
</feature>
<evidence type="ECO:0000256" key="1">
    <source>
        <dbReference type="SAM" id="MobiDB-lite"/>
    </source>
</evidence>
<evidence type="ECO:0000256" key="2">
    <source>
        <dbReference type="SAM" id="Phobius"/>
    </source>
</evidence>
<keyword evidence="2" id="KW-1133">Transmembrane helix</keyword>
<feature type="compositionally biased region" description="Basic residues" evidence="1">
    <location>
        <begin position="466"/>
        <end position="485"/>
    </location>
</feature>